<evidence type="ECO:0000313" key="1">
    <source>
        <dbReference type="EMBL" id="GFY51915.1"/>
    </source>
</evidence>
<organism evidence="1 2">
    <name type="scientific">Trichonephila inaurata madagascariensis</name>
    <dbReference type="NCBI Taxonomy" id="2747483"/>
    <lineage>
        <taxon>Eukaryota</taxon>
        <taxon>Metazoa</taxon>
        <taxon>Ecdysozoa</taxon>
        <taxon>Arthropoda</taxon>
        <taxon>Chelicerata</taxon>
        <taxon>Arachnida</taxon>
        <taxon>Araneae</taxon>
        <taxon>Araneomorphae</taxon>
        <taxon>Entelegynae</taxon>
        <taxon>Araneoidea</taxon>
        <taxon>Nephilidae</taxon>
        <taxon>Trichonephila</taxon>
        <taxon>Trichonephila inaurata</taxon>
    </lineage>
</organism>
<gene>
    <name evidence="1" type="ORF">TNIN_287511</name>
</gene>
<name>A0A8X7C1J0_9ARAC</name>
<protein>
    <submittedName>
        <fullName evidence="1">Uncharacterized protein</fullName>
    </submittedName>
</protein>
<dbReference type="AlphaFoldDB" id="A0A8X7C1J0"/>
<dbReference type="Proteomes" id="UP000886998">
    <property type="component" value="Unassembled WGS sequence"/>
</dbReference>
<accession>A0A8X7C1J0</accession>
<reference evidence="1" key="1">
    <citation type="submission" date="2020-08" db="EMBL/GenBank/DDBJ databases">
        <title>Multicomponent nature underlies the extraordinary mechanical properties of spider dragline silk.</title>
        <authorList>
            <person name="Kono N."/>
            <person name="Nakamura H."/>
            <person name="Mori M."/>
            <person name="Yoshida Y."/>
            <person name="Ohtoshi R."/>
            <person name="Malay A.D."/>
            <person name="Moran D.A.P."/>
            <person name="Tomita M."/>
            <person name="Numata K."/>
            <person name="Arakawa K."/>
        </authorList>
    </citation>
    <scope>NUCLEOTIDE SEQUENCE</scope>
</reference>
<keyword evidence="2" id="KW-1185">Reference proteome</keyword>
<sequence length="101" mass="12240">MVVRMPANNQSMRMHVRNRVFFEHRWQVRVILNREKENMVSCANADLFSRSLERSVIRLLWSRLYCVGSQSNTCKIMSAFFREEKFFHLRERVPRLFESAK</sequence>
<comment type="caution">
    <text evidence="1">The sequence shown here is derived from an EMBL/GenBank/DDBJ whole genome shotgun (WGS) entry which is preliminary data.</text>
</comment>
<evidence type="ECO:0000313" key="2">
    <source>
        <dbReference type="Proteomes" id="UP000886998"/>
    </source>
</evidence>
<dbReference type="EMBL" id="BMAV01008361">
    <property type="protein sequence ID" value="GFY51915.1"/>
    <property type="molecule type" value="Genomic_DNA"/>
</dbReference>
<proteinExistence type="predicted"/>